<protein>
    <submittedName>
        <fullName evidence="2">Uncharacterized protein</fullName>
    </submittedName>
</protein>
<name>A0A0L6CES7_9MICO</name>
<keyword evidence="3" id="KW-1185">Reference proteome</keyword>
<feature type="compositionally biased region" description="Basic and acidic residues" evidence="1">
    <location>
        <begin position="21"/>
        <end position="35"/>
    </location>
</feature>
<organism evidence="2 3">
    <name type="scientific">Luteipulveratus halotolerans</name>
    <dbReference type="NCBI Taxonomy" id="1631356"/>
    <lineage>
        <taxon>Bacteria</taxon>
        <taxon>Bacillati</taxon>
        <taxon>Actinomycetota</taxon>
        <taxon>Actinomycetes</taxon>
        <taxon>Micrococcales</taxon>
        <taxon>Dermacoccaceae</taxon>
        <taxon>Luteipulveratus</taxon>
    </lineage>
</organism>
<dbReference type="STRING" id="1631356.VV01_03275"/>
<dbReference type="Proteomes" id="UP000037397">
    <property type="component" value="Unassembled WGS sequence"/>
</dbReference>
<accession>A0A0L6CES7</accession>
<feature type="region of interest" description="Disordered" evidence="1">
    <location>
        <begin position="1"/>
        <end position="39"/>
    </location>
</feature>
<sequence>MRGRGSAEGEHHQGAQHGRGGHREGDAGPVDRSKGGPDPCVQRLDALAAVTVVRRVVQPLHECVLTVALDDLVEPQTGPVADFEVIPG</sequence>
<proteinExistence type="predicted"/>
<gene>
    <name evidence="2" type="ORF">VV01_03275</name>
</gene>
<evidence type="ECO:0000313" key="2">
    <source>
        <dbReference type="EMBL" id="KNX36381.1"/>
    </source>
</evidence>
<comment type="caution">
    <text evidence="2">The sequence shown here is derived from an EMBL/GenBank/DDBJ whole genome shotgun (WGS) entry which is preliminary data.</text>
</comment>
<evidence type="ECO:0000256" key="1">
    <source>
        <dbReference type="SAM" id="MobiDB-lite"/>
    </source>
</evidence>
<feature type="compositionally biased region" description="Basic and acidic residues" evidence="1">
    <location>
        <begin position="1"/>
        <end position="13"/>
    </location>
</feature>
<dbReference type="AlphaFoldDB" id="A0A0L6CES7"/>
<dbReference type="EMBL" id="LAIR01000002">
    <property type="protein sequence ID" value="KNX36381.1"/>
    <property type="molecule type" value="Genomic_DNA"/>
</dbReference>
<reference evidence="3" key="1">
    <citation type="submission" date="2015-03" db="EMBL/GenBank/DDBJ databases">
        <title>Luteipulveratus halotolerans sp. nov., a novel actinobacterium (Dermacoccaceae) from Sarawak, Malaysia.</title>
        <authorList>
            <person name="Juboi H."/>
            <person name="Basik A."/>
            <person name="Shamsul S.S."/>
            <person name="Arnold P."/>
            <person name="Schmitt E.K."/>
            <person name="Sanglier J.-J."/>
            <person name="Yeo T."/>
        </authorList>
    </citation>
    <scope>NUCLEOTIDE SEQUENCE [LARGE SCALE GENOMIC DNA]</scope>
    <source>
        <strain evidence="3">C296001</strain>
    </source>
</reference>
<evidence type="ECO:0000313" key="3">
    <source>
        <dbReference type="Proteomes" id="UP000037397"/>
    </source>
</evidence>